<dbReference type="InterPro" id="IPR013909">
    <property type="entry name" value="NuBaID_C"/>
</dbReference>
<evidence type="ECO:0000256" key="1">
    <source>
        <dbReference type="ARBA" id="ARBA00004123"/>
    </source>
</evidence>
<dbReference type="RefSeq" id="XP_033391172.1">
    <property type="nucleotide sequence ID" value="XM_033539499.1"/>
</dbReference>
<proteinExistence type="predicted"/>
<evidence type="ECO:0000259" key="7">
    <source>
        <dbReference type="Pfam" id="PF07967"/>
    </source>
</evidence>
<dbReference type="GeneID" id="54296995"/>
<keyword evidence="4" id="KW-0862">Zinc</keyword>
<keyword evidence="10" id="KW-1185">Reference proteome</keyword>
<dbReference type="EMBL" id="ML995582">
    <property type="protein sequence ID" value="KAF2135454.1"/>
    <property type="molecule type" value="Genomic_DNA"/>
</dbReference>
<name>A0A6A6AWY9_9PEZI</name>
<feature type="domain" description="C3HC-type" evidence="7">
    <location>
        <begin position="115"/>
        <end position="257"/>
    </location>
</feature>
<feature type="region of interest" description="Disordered" evidence="6">
    <location>
        <begin position="388"/>
        <end position="431"/>
    </location>
</feature>
<evidence type="ECO:0000313" key="10">
    <source>
        <dbReference type="Proteomes" id="UP000799438"/>
    </source>
</evidence>
<dbReference type="GO" id="GO:0008270">
    <property type="term" value="F:zinc ion binding"/>
    <property type="evidence" value="ECO:0007669"/>
    <property type="project" value="UniProtKB-KW"/>
</dbReference>
<evidence type="ECO:0000256" key="5">
    <source>
        <dbReference type="ARBA" id="ARBA00023242"/>
    </source>
</evidence>
<evidence type="ECO:0000256" key="3">
    <source>
        <dbReference type="ARBA" id="ARBA00022771"/>
    </source>
</evidence>
<dbReference type="Proteomes" id="UP000799438">
    <property type="component" value="Unassembled WGS sequence"/>
</dbReference>
<dbReference type="PANTHER" id="PTHR15835:SF6">
    <property type="entry name" value="ZINC FINGER C3HC-TYPE PROTEIN 1"/>
    <property type="match status" value="1"/>
</dbReference>
<feature type="domain" description="NuBaID C-terminal" evidence="8">
    <location>
        <begin position="308"/>
        <end position="365"/>
    </location>
</feature>
<comment type="subcellular location">
    <subcellularLocation>
        <location evidence="1">Nucleus</location>
    </subcellularLocation>
</comment>
<accession>A0A6A6AWY9</accession>
<protein>
    <recommendedName>
        <fullName evidence="11">C3HC-type domain-containing protein</fullName>
    </recommendedName>
</protein>
<gene>
    <name evidence="9" type="ORF">K452DRAFT_281504</name>
</gene>
<evidence type="ECO:0000256" key="2">
    <source>
        <dbReference type="ARBA" id="ARBA00022723"/>
    </source>
</evidence>
<dbReference type="Pfam" id="PF08600">
    <property type="entry name" value="NuBaID_C"/>
    <property type="match status" value="1"/>
</dbReference>
<dbReference type="GO" id="GO:0005634">
    <property type="term" value="C:nucleus"/>
    <property type="evidence" value="ECO:0007669"/>
    <property type="project" value="UniProtKB-SubCell"/>
</dbReference>
<dbReference type="Pfam" id="PF07967">
    <property type="entry name" value="zf-C3HC"/>
    <property type="match status" value="1"/>
</dbReference>
<evidence type="ECO:0000313" key="9">
    <source>
        <dbReference type="EMBL" id="KAF2135454.1"/>
    </source>
</evidence>
<evidence type="ECO:0000256" key="6">
    <source>
        <dbReference type="SAM" id="MobiDB-lite"/>
    </source>
</evidence>
<reference evidence="9" key="1">
    <citation type="journal article" date="2020" name="Stud. Mycol.">
        <title>101 Dothideomycetes genomes: a test case for predicting lifestyles and emergence of pathogens.</title>
        <authorList>
            <person name="Haridas S."/>
            <person name="Albert R."/>
            <person name="Binder M."/>
            <person name="Bloem J."/>
            <person name="Labutti K."/>
            <person name="Salamov A."/>
            <person name="Andreopoulos B."/>
            <person name="Baker S."/>
            <person name="Barry K."/>
            <person name="Bills G."/>
            <person name="Bluhm B."/>
            <person name="Cannon C."/>
            <person name="Castanera R."/>
            <person name="Culley D."/>
            <person name="Daum C."/>
            <person name="Ezra D."/>
            <person name="Gonzalez J."/>
            <person name="Henrissat B."/>
            <person name="Kuo A."/>
            <person name="Liang C."/>
            <person name="Lipzen A."/>
            <person name="Lutzoni F."/>
            <person name="Magnuson J."/>
            <person name="Mondo S."/>
            <person name="Nolan M."/>
            <person name="Ohm R."/>
            <person name="Pangilinan J."/>
            <person name="Park H.-J."/>
            <person name="Ramirez L."/>
            <person name="Alfaro M."/>
            <person name="Sun H."/>
            <person name="Tritt A."/>
            <person name="Yoshinaga Y."/>
            <person name="Zwiers L.-H."/>
            <person name="Turgeon B."/>
            <person name="Goodwin S."/>
            <person name="Spatafora J."/>
            <person name="Crous P."/>
            <person name="Grigoriev I."/>
        </authorList>
    </citation>
    <scope>NUCLEOTIDE SEQUENCE</scope>
    <source>
        <strain evidence="9">CBS 121167</strain>
    </source>
</reference>
<dbReference type="PANTHER" id="PTHR15835">
    <property type="entry name" value="NUCLEAR-INTERACTING PARTNER OF ALK"/>
    <property type="match status" value="1"/>
</dbReference>
<feature type="region of interest" description="Disordered" evidence="6">
    <location>
        <begin position="33"/>
        <end position="111"/>
    </location>
</feature>
<organism evidence="9 10">
    <name type="scientific">Aplosporella prunicola CBS 121167</name>
    <dbReference type="NCBI Taxonomy" id="1176127"/>
    <lineage>
        <taxon>Eukaryota</taxon>
        <taxon>Fungi</taxon>
        <taxon>Dikarya</taxon>
        <taxon>Ascomycota</taxon>
        <taxon>Pezizomycotina</taxon>
        <taxon>Dothideomycetes</taxon>
        <taxon>Dothideomycetes incertae sedis</taxon>
        <taxon>Botryosphaeriales</taxon>
        <taxon>Aplosporellaceae</taxon>
        <taxon>Aplosporella</taxon>
    </lineage>
</organism>
<dbReference type="OrthoDB" id="2592092at2759"/>
<feature type="compositionally biased region" description="Basic and acidic residues" evidence="6">
    <location>
        <begin position="97"/>
        <end position="109"/>
    </location>
</feature>
<dbReference type="InterPro" id="IPR012935">
    <property type="entry name" value="NuBaID_N"/>
</dbReference>
<evidence type="ECO:0000259" key="8">
    <source>
        <dbReference type="Pfam" id="PF08600"/>
    </source>
</evidence>
<keyword evidence="2" id="KW-0479">Metal-binding</keyword>
<keyword evidence="5" id="KW-0539">Nucleus</keyword>
<evidence type="ECO:0008006" key="11">
    <source>
        <dbReference type="Google" id="ProtNLM"/>
    </source>
</evidence>
<evidence type="ECO:0000256" key="4">
    <source>
        <dbReference type="ARBA" id="ARBA00022833"/>
    </source>
</evidence>
<keyword evidence="3" id="KW-0863">Zinc-finger</keyword>
<dbReference type="AlphaFoldDB" id="A0A6A6AWY9"/>
<sequence length="431" mass="48382">MAALSTSKRKFNKILDNMTAASSTTSLASLREKNTSAMSVAAATKEPPSKRSRTSLDAASIASDDRPGTAASARESTDRLSLQQRAKSVRLVGANSKQDKEKETAEPRKTPNYVPWSHELFIERIKTFADVKRWAPKPDRLSEVEWAKRGWICEAVNTVACKGGCEQRIVIKLEPQKKKLDGGEDEDHGMMTEEVDEALVERYAQLIVEGHDEGCLWKKAGCKDDIYHVPMASYEDHIKPGLLERQASLLGVRHQLPTIEHLEYPGLSPEALAKGFPPELNQPPSNDNEVPPRIDVNQVQIQQRIQLFALYGWYGEDRGKYSIVYCKQCHQRTGLWLYSDNTKLDLVEAHRIHCPWLNPTSQGGKAIWELLQARLLVRVREASASTSNSFEPADFNDIRPRSSAADSEQSDKKRMARLKSAMKSFGGKLRK</sequence>